<comment type="caution">
    <text evidence="1">The sequence shown here is derived from an EMBL/GenBank/DDBJ whole genome shotgun (WGS) entry which is preliminary data.</text>
</comment>
<protein>
    <submittedName>
        <fullName evidence="1">Uncharacterized protein</fullName>
    </submittedName>
</protein>
<sequence>MESSSMHGQFIVGGGLSSTLFSDPTNLEAILSFSPSPAVNIQVVVTLLSISLGSHTVVQVTSDSPVVIEASSSRQGLNNHTGLHEQQVVPGSTPVMHSLQVTSAILTVTSNFPDLNTSLISLDSLISSMITSSRQS</sequence>
<proteinExistence type="predicted"/>
<reference evidence="1 2" key="1">
    <citation type="journal article" date="2022" name="Plant J.">
        <title>Strategies of tolerance reflected in two North American maple genomes.</title>
        <authorList>
            <person name="McEvoy S.L."/>
            <person name="Sezen U.U."/>
            <person name="Trouern-Trend A."/>
            <person name="McMahon S.M."/>
            <person name="Schaberg P.G."/>
            <person name="Yang J."/>
            <person name="Wegrzyn J.L."/>
            <person name="Swenson N.G."/>
        </authorList>
    </citation>
    <scope>NUCLEOTIDE SEQUENCE [LARGE SCALE GENOMIC DNA]</scope>
    <source>
        <strain evidence="1">91603</strain>
    </source>
</reference>
<evidence type="ECO:0000313" key="2">
    <source>
        <dbReference type="Proteomes" id="UP001064489"/>
    </source>
</evidence>
<accession>A0AAD5P3R2</accession>
<dbReference type="AlphaFoldDB" id="A0AAD5P3R2"/>
<organism evidence="1 2">
    <name type="scientific">Acer negundo</name>
    <name type="common">Box elder</name>
    <dbReference type="NCBI Taxonomy" id="4023"/>
    <lineage>
        <taxon>Eukaryota</taxon>
        <taxon>Viridiplantae</taxon>
        <taxon>Streptophyta</taxon>
        <taxon>Embryophyta</taxon>
        <taxon>Tracheophyta</taxon>
        <taxon>Spermatophyta</taxon>
        <taxon>Magnoliopsida</taxon>
        <taxon>eudicotyledons</taxon>
        <taxon>Gunneridae</taxon>
        <taxon>Pentapetalae</taxon>
        <taxon>rosids</taxon>
        <taxon>malvids</taxon>
        <taxon>Sapindales</taxon>
        <taxon>Sapindaceae</taxon>
        <taxon>Hippocastanoideae</taxon>
        <taxon>Acereae</taxon>
        <taxon>Acer</taxon>
    </lineage>
</organism>
<dbReference type="Proteomes" id="UP001064489">
    <property type="component" value="Chromosome 13"/>
</dbReference>
<evidence type="ECO:0000313" key="1">
    <source>
        <dbReference type="EMBL" id="KAI9198888.1"/>
    </source>
</evidence>
<keyword evidence="2" id="KW-1185">Reference proteome</keyword>
<gene>
    <name evidence="1" type="ORF">LWI28_023821</name>
</gene>
<name>A0AAD5P3R2_ACENE</name>
<dbReference type="EMBL" id="JAJSOW010000002">
    <property type="protein sequence ID" value="KAI9198888.1"/>
    <property type="molecule type" value="Genomic_DNA"/>
</dbReference>